<protein>
    <recommendedName>
        <fullName evidence="6">Diaminobutyrate--2-oxoglutarate transaminase</fullName>
        <ecNumber evidence="5">2.6.1.76</ecNumber>
    </recommendedName>
    <alternativeName>
        <fullName evidence="11">DABA aminotransferase</fullName>
    </alternativeName>
    <alternativeName>
        <fullName evidence="12">Diaminobutyrate--2-oxoglutarate aminotransferase</fullName>
    </alternativeName>
    <alternativeName>
        <fullName evidence="10">L-2,4-diaminobutyric acid transaminase</fullName>
    </alternativeName>
</protein>
<evidence type="ECO:0000256" key="11">
    <source>
        <dbReference type="ARBA" id="ARBA00030665"/>
    </source>
</evidence>
<dbReference type="EC" id="2.6.1.76" evidence="5"/>
<feature type="compositionally biased region" description="Pro residues" evidence="14">
    <location>
        <begin position="430"/>
        <end position="441"/>
    </location>
</feature>
<gene>
    <name evidence="15" type="ORF">GCM10009575_021030</name>
</gene>
<evidence type="ECO:0000256" key="9">
    <source>
        <dbReference type="ARBA" id="ARBA00022898"/>
    </source>
</evidence>
<dbReference type="Pfam" id="PF00202">
    <property type="entry name" value="Aminotran_3"/>
    <property type="match status" value="1"/>
</dbReference>
<dbReference type="PANTHER" id="PTHR43552:SF1">
    <property type="entry name" value="DIAMINOBUTYRATE--2-OXOGLUTARATE AMINOTRANSFERASE"/>
    <property type="match status" value="1"/>
</dbReference>
<dbReference type="Gene3D" id="3.90.1150.10">
    <property type="entry name" value="Aspartate Aminotransferase, domain 1"/>
    <property type="match status" value="2"/>
</dbReference>
<evidence type="ECO:0000256" key="12">
    <source>
        <dbReference type="ARBA" id="ARBA00031476"/>
    </source>
</evidence>
<comment type="pathway">
    <text evidence="3">Amine and polyamine biosynthesis; ectoine biosynthesis; L-ectoine from L-aspartate 4-semialdehyde: step 1/3.</text>
</comment>
<evidence type="ECO:0000256" key="5">
    <source>
        <dbReference type="ARBA" id="ARBA00013155"/>
    </source>
</evidence>
<dbReference type="InterPro" id="IPR015421">
    <property type="entry name" value="PyrdxlP-dep_Trfase_major"/>
</dbReference>
<comment type="catalytic activity">
    <reaction evidence="13">
        <text>L-2,4-diaminobutanoate + 2-oxoglutarate = L-aspartate 4-semialdehyde + L-glutamate</text>
        <dbReference type="Rhea" id="RHEA:11160"/>
        <dbReference type="ChEBI" id="CHEBI:16810"/>
        <dbReference type="ChEBI" id="CHEBI:29985"/>
        <dbReference type="ChEBI" id="CHEBI:58761"/>
        <dbReference type="ChEBI" id="CHEBI:537519"/>
        <dbReference type="EC" id="2.6.1.76"/>
    </reaction>
</comment>
<evidence type="ECO:0000256" key="3">
    <source>
        <dbReference type="ARBA" id="ARBA00004946"/>
    </source>
</evidence>
<comment type="function">
    <text evidence="2">Catalyzes reversively the conversion of L-aspartate beta-semialdehyde (ASA) to L-2,4-diaminobutyrate (DABA) by transamination with L-glutamate.</text>
</comment>
<dbReference type="EMBL" id="BAAAID010000010">
    <property type="protein sequence ID" value="GAA0924201.1"/>
    <property type="molecule type" value="Genomic_DNA"/>
</dbReference>
<evidence type="ECO:0000256" key="1">
    <source>
        <dbReference type="ARBA" id="ARBA00001933"/>
    </source>
</evidence>
<dbReference type="InterPro" id="IPR005814">
    <property type="entry name" value="Aminotrans_3"/>
</dbReference>
<comment type="cofactor">
    <cofactor evidence="1">
        <name>pyridoxal 5'-phosphate</name>
        <dbReference type="ChEBI" id="CHEBI:597326"/>
    </cofactor>
</comment>
<dbReference type="Gene3D" id="3.40.640.10">
    <property type="entry name" value="Type I PLP-dependent aspartate aminotransferase-like (Major domain)"/>
    <property type="match status" value="1"/>
</dbReference>
<dbReference type="CDD" id="cd00610">
    <property type="entry name" value="OAT_like"/>
    <property type="match status" value="1"/>
</dbReference>
<evidence type="ECO:0000256" key="10">
    <source>
        <dbReference type="ARBA" id="ARBA00029744"/>
    </source>
</evidence>
<dbReference type="PROSITE" id="PS00600">
    <property type="entry name" value="AA_TRANSFER_CLASS_3"/>
    <property type="match status" value="1"/>
</dbReference>
<keyword evidence="8" id="KW-0808">Transferase</keyword>
<evidence type="ECO:0000256" key="8">
    <source>
        <dbReference type="ARBA" id="ARBA00022679"/>
    </source>
</evidence>
<comment type="caution">
    <text evidence="15">The sequence shown here is derived from an EMBL/GenBank/DDBJ whole genome shotgun (WGS) entry which is preliminary data.</text>
</comment>
<accession>A0ABN1P7W0</accession>
<comment type="similarity">
    <text evidence="4">Belongs to the class-III pyridoxal-phosphate-dependent aminotransferase family.</text>
</comment>
<evidence type="ECO:0000256" key="13">
    <source>
        <dbReference type="ARBA" id="ARBA00049111"/>
    </source>
</evidence>
<evidence type="ECO:0000256" key="4">
    <source>
        <dbReference type="ARBA" id="ARBA00008954"/>
    </source>
</evidence>
<organism evidence="15 16">
    <name type="scientific">Streptomyces rhizosphaericus</name>
    <dbReference type="NCBI Taxonomy" id="114699"/>
    <lineage>
        <taxon>Bacteria</taxon>
        <taxon>Bacillati</taxon>
        <taxon>Actinomycetota</taxon>
        <taxon>Actinomycetes</taxon>
        <taxon>Kitasatosporales</taxon>
        <taxon>Streptomycetaceae</taxon>
        <taxon>Streptomyces</taxon>
        <taxon>Streptomyces violaceusniger group</taxon>
    </lineage>
</organism>
<feature type="region of interest" description="Disordered" evidence="14">
    <location>
        <begin position="410"/>
        <end position="457"/>
    </location>
</feature>
<evidence type="ECO:0000256" key="2">
    <source>
        <dbReference type="ARBA" id="ARBA00002189"/>
    </source>
</evidence>
<sequence length="581" mass="59471">MAVTQLPPMALAAVSDDGGAAQGILRRQALRESAARTYARALPVVPVRARGMTVEGGDGRRYLDCLSGAGALALGHHHPVVLDAIRAVLDAGAPLQVLDLATPVKDAFTDELFATLPPGLAARARVQFCGPAGTDAVEAALKLVRTATGRDGVLAFSGAYHGMTAGALAASGGAPSSGSSGVTRLPFPYDYRCPFGVGGEHGAELSARWTEKLLDDPKGGAADPAGMILEPVQGEGGVIPAPDGWLRRMRDITAARSIPLIADEVQTGVGRTGAFWAVDHSGVVPDVMVLSKAIGGGLPLAVVVYHEDLDVWPPGAHAGTFRGNQLAMAAGAATLAHVRENNLAERATTVGARMLDRLRQFATGRRWIGDVRGRGLMIGLELVDPEAGPAREAGNATPVGHAAGAGYAAGTGSAANADREGSPDCASPSEAPPHQAPPSEAPPHQTSPHQASPSEVAPYEMTPREGARRMGAQGEGAGGALGGGAPYAGDARAAALPADPELAAAVQQECLRRGLIVELGGRHGAVIRLLPPLTITDEQTEAVLDRLTDALDAANRIAGARSRELLHPAAPFAPPLAGDHR</sequence>
<evidence type="ECO:0000256" key="6">
    <source>
        <dbReference type="ARBA" id="ARBA00014798"/>
    </source>
</evidence>
<evidence type="ECO:0000256" key="14">
    <source>
        <dbReference type="SAM" id="MobiDB-lite"/>
    </source>
</evidence>
<evidence type="ECO:0000313" key="16">
    <source>
        <dbReference type="Proteomes" id="UP001500418"/>
    </source>
</evidence>
<dbReference type="SUPFAM" id="SSF53383">
    <property type="entry name" value="PLP-dependent transferases"/>
    <property type="match status" value="2"/>
</dbReference>
<keyword evidence="16" id="KW-1185">Reference proteome</keyword>
<name>A0ABN1P7W0_9ACTN</name>
<keyword evidence="9" id="KW-0663">Pyridoxal phosphate</keyword>
<dbReference type="InterPro" id="IPR015422">
    <property type="entry name" value="PyrdxlP-dep_Trfase_small"/>
</dbReference>
<dbReference type="Proteomes" id="UP001500418">
    <property type="component" value="Unassembled WGS sequence"/>
</dbReference>
<keyword evidence="7" id="KW-0032">Aminotransferase</keyword>
<evidence type="ECO:0000256" key="7">
    <source>
        <dbReference type="ARBA" id="ARBA00022576"/>
    </source>
</evidence>
<dbReference type="NCBIfam" id="TIGR00709">
    <property type="entry name" value="dat"/>
    <property type="match status" value="1"/>
</dbReference>
<dbReference type="InterPro" id="IPR015424">
    <property type="entry name" value="PyrdxlP-dep_Trfase"/>
</dbReference>
<dbReference type="InterPro" id="IPR049704">
    <property type="entry name" value="Aminotrans_3_PPA_site"/>
</dbReference>
<dbReference type="PANTHER" id="PTHR43552">
    <property type="entry name" value="DIAMINOBUTYRATE--2-OXOGLUTARATE AMINOTRANSFERASE"/>
    <property type="match status" value="1"/>
</dbReference>
<proteinExistence type="inferred from homology"/>
<reference evidence="15 16" key="1">
    <citation type="journal article" date="2019" name="Int. J. Syst. Evol. Microbiol.">
        <title>The Global Catalogue of Microorganisms (GCM) 10K type strain sequencing project: providing services to taxonomists for standard genome sequencing and annotation.</title>
        <authorList>
            <consortium name="The Broad Institute Genomics Platform"/>
            <consortium name="The Broad Institute Genome Sequencing Center for Infectious Disease"/>
            <person name="Wu L."/>
            <person name="Ma J."/>
        </authorList>
    </citation>
    <scope>NUCLEOTIDE SEQUENCE [LARGE SCALE GENOMIC DNA]</scope>
    <source>
        <strain evidence="15 16">JCM 11444</strain>
    </source>
</reference>
<evidence type="ECO:0000313" key="15">
    <source>
        <dbReference type="EMBL" id="GAA0924201.1"/>
    </source>
</evidence>
<dbReference type="InterPro" id="IPR004637">
    <property type="entry name" value="Dat"/>
</dbReference>